<dbReference type="GO" id="GO:0005524">
    <property type="term" value="F:ATP binding"/>
    <property type="evidence" value="ECO:0007669"/>
    <property type="project" value="UniProtKB-UniRule"/>
</dbReference>
<dbReference type="GO" id="GO:0006012">
    <property type="term" value="P:galactose metabolic process"/>
    <property type="evidence" value="ECO:0007669"/>
    <property type="project" value="UniProtKB-UniRule"/>
</dbReference>
<dbReference type="EMBL" id="JBBVUL010000001">
    <property type="protein sequence ID" value="MEL0564459.1"/>
    <property type="molecule type" value="Genomic_DNA"/>
</dbReference>
<evidence type="ECO:0000256" key="1">
    <source>
        <dbReference type="ARBA" id="ARBA00006566"/>
    </source>
</evidence>
<dbReference type="PANTHER" id="PTHR10457:SF7">
    <property type="entry name" value="GALACTOKINASE-RELATED"/>
    <property type="match status" value="1"/>
</dbReference>
<evidence type="ECO:0000256" key="2">
    <source>
        <dbReference type="ARBA" id="ARBA00022490"/>
    </source>
</evidence>
<dbReference type="FunFam" id="3.30.230.10:FF:000017">
    <property type="entry name" value="Galactokinase"/>
    <property type="match status" value="1"/>
</dbReference>
<keyword evidence="7 11" id="KW-0067">ATP-binding</keyword>
<keyword evidence="3 11" id="KW-0808">Transferase</keyword>
<dbReference type="PRINTS" id="PR00473">
    <property type="entry name" value="GALCTOKINASE"/>
</dbReference>
<dbReference type="Pfam" id="PF10509">
    <property type="entry name" value="GalKase_gal_bdg"/>
    <property type="match status" value="1"/>
</dbReference>
<dbReference type="InterPro" id="IPR006206">
    <property type="entry name" value="Mevalonate/galactokinase"/>
</dbReference>
<comment type="catalytic activity">
    <reaction evidence="11">
        <text>alpha-D-galactose + ATP = alpha-D-galactose 1-phosphate + ADP + H(+)</text>
        <dbReference type="Rhea" id="RHEA:13553"/>
        <dbReference type="ChEBI" id="CHEBI:15378"/>
        <dbReference type="ChEBI" id="CHEBI:28061"/>
        <dbReference type="ChEBI" id="CHEBI:30616"/>
        <dbReference type="ChEBI" id="CHEBI:58336"/>
        <dbReference type="ChEBI" id="CHEBI:456216"/>
        <dbReference type="EC" id="2.7.1.6"/>
    </reaction>
</comment>
<evidence type="ECO:0000259" key="14">
    <source>
        <dbReference type="Pfam" id="PF08544"/>
    </source>
</evidence>
<dbReference type="Gene3D" id="3.30.230.10">
    <property type="match status" value="1"/>
</dbReference>
<feature type="binding site" evidence="11">
    <location>
        <position position="224"/>
    </location>
    <ligand>
        <name>substrate</name>
    </ligand>
</feature>
<dbReference type="NCBIfam" id="NF003705">
    <property type="entry name" value="PRK05322.1"/>
    <property type="match status" value="1"/>
</dbReference>
<evidence type="ECO:0000256" key="11">
    <source>
        <dbReference type="HAMAP-Rule" id="MF_00246"/>
    </source>
</evidence>
<evidence type="ECO:0000259" key="13">
    <source>
        <dbReference type="Pfam" id="PF00288"/>
    </source>
</evidence>
<dbReference type="InterPro" id="IPR019539">
    <property type="entry name" value="GalKase_N"/>
</dbReference>
<keyword evidence="2 11" id="KW-0963">Cytoplasm</keyword>
<comment type="subcellular location">
    <subcellularLocation>
        <location evidence="11">Cytoplasm</location>
    </subcellularLocation>
</comment>
<evidence type="ECO:0000256" key="8">
    <source>
        <dbReference type="ARBA" id="ARBA00022842"/>
    </source>
</evidence>
<dbReference type="SUPFAM" id="SSF55060">
    <property type="entry name" value="GHMP Kinase, C-terminal domain"/>
    <property type="match status" value="1"/>
</dbReference>
<evidence type="ECO:0000256" key="5">
    <source>
        <dbReference type="ARBA" id="ARBA00022741"/>
    </source>
</evidence>
<dbReference type="InterPro" id="IPR013750">
    <property type="entry name" value="GHMP_kinase_C_dom"/>
</dbReference>
<dbReference type="PIRSF" id="PIRSF000530">
    <property type="entry name" value="Galactokinase"/>
    <property type="match status" value="1"/>
</dbReference>
<dbReference type="NCBIfam" id="TIGR00131">
    <property type="entry name" value="gal_kin"/>
    <property type="match status" value="1"/>
</dbReference>
<dbReference type="Pfam" id="PF00288">
    <property type="entry name" value="GHMP_kinases_N"/>
    <property type="match status" value="1"/>
</dbReference>
<proteinExistence type="inferred from homology"/>
<keyword evidence="10 11" id="KW-0119">Carbohydrate metabolism</keyword>
<dbReference type="InterPro" id="IPR020568">
    <property type="entry name" value="Ribosomal_Su5_D2-typ_SF"/>
</dbReference>
<comment type="pathway">
    <text evidence="11">Carbohydrate metabolism; galactose metabolism.</text>
</comment>
<dbReference type="FunFam" id="3.30.70.890:FF:000001">
    <property type="entry name" value="Galactokinase"/>
    <property type="match status" value="1"/>
</dbReference>
<protein>
    <recommendedName>
        <fullName evidence="11 12">Galactokinase</fullName>
        <ecNumber evidence="11 12">2.7.1.6</ecNumber>
    </recommendedName>
    <alternativeName>
        <fullName evidence="11">Galactose kinase</fullName>
    </alternativeName>
</protein>
<dbReference type="HAMAP" id="MF_00246">
    <property type="entry name" value="Galactokinase"/>
    <property type="match status" value="1"/>
</dbReference>
<dbReference type="InterPro" id="IPR006204">
    <property type="entry name" value="GHMP_kinase_N_dom"/>
</dbReference>
<sequence>MKSTNVKKGFIEQFGKEAEHAFFAPGRVNLIGEHTDYNGGHVFPCAITLGTYAAVGSNNQDAFLLYSDNFPDVGVVKIAFADLTKEKQGLWTDYFQGIAQVMQAAGLEYSHGLDVYISGNLPDGAGLSSSASLEMLVATILNELFAGNFAPIELVKFGVKVENDYIGVKSGIMDQFAIEMGKENQAMLLDTNTMKYEYLPVEMGDNVIVIMNTNKRRELVDSKYNERRSECEEALARLQKDLSISSLGDLTEDEFDENTYLIYDPTLIKRARHAVFENVRTLNAAKALQAGSLKEFGKLISASGVSLAYDYEVTGKELDTLVTAALKQEGVLGARMTGAGFGGCAIAIVNRDNVENFINKVGRIYREKIGYDAHFYVANIADGAKQLS</sequence>
<dbReference type="SUPFAM" id="SSF54211">
    <property type="entry name" value="Ribosomal protein S5 domain 2-like"/>
    <property type="match status" value="1"/>
</dbReference>
<dbReference type="InterPro" id="IPR036554">
    <property type="entry name" value="GHMP_kinase_C_sf"/>
</dbReference>
<dbReference type="RefSeq" id="WP_006585025.1">
    <property type="nucleotide sequence ID" value="NZ_CATOUZ010000001.1"/>
</dbReference>
<feature type="binding site" evidence="11">
    <location>
        <position position="67"/>
    </location>
    <ligand>
        <name>ATP</name>
        <dbReference type="ChEBI" id="CHEBI:30616"/>
    </ligand>
</feature>
<organism evidence="16 18">
    <name type="scientific">Lactobacillus jensenii</name>
    <dbReference type="NCBI Taxonomy" id="109790"/>
    <lineage>
        <taxon>Bacteria</taxon>
        <taxon>Bacillati</taxon>
        <taxon>Bacillota</taxon>
        <taxon>Bacilli</taxon>
        <taxon>Lactobacillales</taxon>
        <taxon>Lactobacillaceae</taxon>
        <taxon>Lactobacillus</taxon>
    </lineage>
</organism>
<keyword evidence="6 11" id="KW-0418">Kinase</keyword>
<dbReference type="PRINTS" id="PR00959">
    <property type="entry name" value="MEVGALKINASE"/>
</dbReference>
<dbReference type="OrthoDB" id="250531at2"/>
<evidence type="ECO:0000313" key="18">
    <source>
        <dbReference type="Proteomes" id="UP000327236"/>
    </source>
</evidence>
<keyword evidence="4 11" id="KW-0479">Metal-binding</keyword>
<reference evidence="16 18" key="1">
    <citation type="submission" date="2019-09" db="EMBL/GenBank/DDBJ databases">
        <title>Draft genome sequence assemblies of isolates from the urinary tract.</title>
        <authorList>
            <person name="Mores C.R."/>
            <person name="Putonti C."/>
            <person name="Wolfe A.J."/>
        </authorList>
    </citation>
    <scope>NUCLEOTIDE SEQUENCE [LARGE SCALE GENOMIC DNA]</scope>
    <source>
        <strain evidence="16 18">UMB246</strain>
    </source>
</reference>
<feature type="domain" description="Galactokinase N-terminal" evidence="15">
    <location>
        <begin position="10"/>
        <end position="56"/>
    </location>
</feature>
<evidence type="ECO:0000256" key="10">
    <source>
        <dbReference type="ARBA" id="ARBA00023277"/>
    </source>
</evidence>
<name>A0A5N1IFD8_LACJE</name>
<feature type="binding site" evidence="11">
    <location>
        <begin position="124"/>
        <end position="130"/>
    </location>
    <ligand>
        <name>ATP</name>
        <dbReference type="ChEBI" id="CHEBI:30616"/>
    </ligand>
</feature>
<keyword evidence="9 11" id="KW-0299">Galactose metabolism</keyword>
<dbReference type="AlphaFoldDB" id="A0A5N1IFD8"/>
<comment type="similarity">
    <text evidence="1 11">Belongs to the GHMP kinase family. GalK subfamily.</text>
</comment>
<dbReference type="Pfam" id="PF08544">
    <property type="entry name" value="GHMP_kinases_C"/>
    <property type="match status" value="1"/>
</dbReference>
<reference evidence="17 19" key="2">
    <citation type="submission" date="2024-04" db="EMBL/GenBank/DDBJ databases">
        <title>Three lactobacilli isolated from voided urine samples from females with type 2 diabetes.</title>
        <authorList>
            <person name="Kula A."/>
            <person name="Stegman N."/>
            <person name="Putonti C."/>
        </authorList>
    </citation>
    <scope>NUCLEOTIDE SEQUENCE [LARGE SCALE GENOMIC DNA]</scope>
    <source>
        <strain evidence="17 19">1855</strain>
    </source>
</reference>
<feature type="binding site" evidence="11">
    <location>
        <position position="162"/>
    </location>
    <ligand>
        <name>Mg(2+)</name>
        <dbReference type="ChEBI" id="CHEBI:18420"/>
    </ligand>
</feature>
<evidence type="ECO:0000256" key="6">
    <source>
        <dbReference type="ARBA" id="ARBA00022777"/>
    </source>
</evidence>
<feature type="active site" description="Proton acceptor" evidence="11">
    <location>
        <position position="174"/>
    </location>
</feature>
<dbReference type="InterPro" id="IPR000705">
    <property type="entry name" value="Galactokinase"/>
</dbReference>
<dbReference type="PROSITE" id="PS00627">
    <property type="entry name" value="GHMP_KINASES_ATP"/>
    <property type="match status" value="1"/>
</dbReference>
<keyword evidence="8 11" id="KW-0460">Magnesium</keyword>
<comment type="function">
    <text evidence="11">Catalyzes the transfer of the gamma-phosphate of ATP to D-galactose to form alpha-D-galactose-1-phosphate (Gal-1-P).</text>
</comment>
<dbReference type="EC" id="2.7.1.6" evidence="11 12"/>
<evidence type="ECO:0000256" key="3">
    <source>
        <dbReference type="ARBA" id="ARBA00022679"/>
    </source>
</evidence>
<dbReference type="Gene3D" id="3.30.70.890">
    <property type="entry name" value="GHMP kinase, C-terminal domain"/>
    <property type="match status" value="1"/>
</dbReference>
<dbReference type="GeneID" id="31742670"/>
<feature type="domain" description="GHMP kinase C-terminal" evidence="14">
    <location>
        <begin position="284"/>
        <end position="365"/>
    </location>
</feature>
<dbReference type="InterPro" id="IPR006203">
    <property type="entry name" value="GHMP_knse_ATP-bd_CS"/>
</dbReference>
<dbReference type="GO" id="GO:0004335">
    <property type="term" value="F:galactokinase activity"/>
    <property type="evidence" value="ECO:0007669"/>
    <property type="project" value="UniProtKB-UniRule"/>
</dbReference>
<feature type="site" description="Transition state stabilizer" evidence="11">
    <location>
        <position position="27"/>
    </location>
</feature>
<dbReference type="InterPro" id="IPR022963">
    <property type="entry name" value="Galactokinase_bac"/>
</dbReference>
<dbReference type="Proteomes" id="UP000327236">
    <property type="component" value="Unassembled WGS sequence"/>
</dbReference>
<evidence type="ECO:0000256" key="9">
    <source>
        <dbReference type="ARBA" id="ARBA00023144"/>
    </source>
</evidence>
<evidence type="ECO:0000256" key="4">
    <source>
        <dbReference type="ARBA" id="ARBA00022723"/>
    </source>
</evidence>
<dbReference type="GO" id="GO:0000287">
    <property type="term" value="F:magnesium ion binding"/>
    <property type="evidence" value="ECO:0007669"/>
    <property type="project" value="UniProtKB-UniRule"/>
</dbReference>
<evidence type="ECO:0000313" key="16">
    <source>
        <dbReference type="EMBL" id="KAA9324068.1"/>
    </source>
</evidence>
<evidence type="ECO:0000259" key="15">
    <source>
        <dbReference type="Pfam" id="PF10509"/>
    </source>
</evidence>
<keyword evidence="5 11" id="KW-0547">Nucleotide-binding</keyword>
<evidence type="ECO:0000313" key="19">
    <source>
        <dbReference type="Proteomes" id="UP001385848"/>
    </source>
</evidence>
<gene>
    <name evidence="11" type="primary">galK</name>
    <name evidence="17" type="ORF">AAC431_00775</name>
    <name evidence="16" type="ORF">F6H94_00920</name>
</gene>
<evidence type="ECO:0000256" key="7">
    <source>
        <dbReference type="ARBA" id="ARBA00022840"/>
    </source>
</evidence>
<comment type="caution">
    <text evidence="16">The sequence shown here is derived from an EMBL/GenBank/DDBJ whole genome shotgun (WGS) entry which is preliminary data.</text>
</comment>
<feature type="binding site" evidence="11">
    <location>
        <begin position="33"/>
        <end position="36"/>
    </location>
    <ligand>
        <name>substrate</name>
    </ligand>
</feature>
<keyword evidence="19" id="KW-1185">Reference proteome</keyword>
<dbReference type="GO" id="GO:0005829">
    <property type="term" value="C:cytosol"/>
    <property type="evidence" value="ECO:0007669"/>
    <property type="project" value="TreeGrafter"/>
</dbReference>
<dbReference type="PROSITE" id="PS00106">
    <property type="entry name" value="GALACTOKINASE"/>
    <property type="match status" value="1"/>
</dbReference>
<dbReference type="InterPro" id="IPR014721">
    <property type="entry name" value="Ribsml_uS5_D2-typ_fold_subgr"/>
</dbReference>
<accession>A0A5N1IFD8</accession>
<dbReference type="EMBL" id="VYWW01000003">
    <property type="protein sequence ID" value="KAA9324068.1"/>
    <property type="molecule type" value="Genomic_DNA"/>
</dbReference>
<dbReference type="UniPathway" id="UPA00214"/>
<dbReference type="PANTHER" id="PTHR10457">
    <property type="entry name" value="MEVALONATE KINASE/GALACTOKINASE"/>
    <property type="match status" value="1"/>
</dbReference>
<dbReference type="Proteomes" id="UP001385848">
    <property type="component" value="Unassembled WGS sequence"/>
</dbReference>
<dbReference type="KEGG" id="lje:BUE77_03000"/>
<evidence type="ECO:0000313" key="17">
    <source>
        <dbReference type="EMBL" id="MEL0564459.1"/>
    </source>
</evidence>
<dbReference type="InterPro" id="IPR019741">
    <property type="entry name" value="Galactokinase_CS"/>
</dbReference>
<feature type="binding site" evidence="11">
    <location>
        <position position="130"/>
    </location>
    <ligand>
        <name>Mg(2+)</name>
        <dbReference type="ChEBI" id="CHEBI:18420"/>
    </ligand>
</feature>
<evidence type="ECO:0000256" key="12">
    <source>
        <dbReference type="NCBIfam" id="TIGR00131"/>
    </source>
</evidence>
<feature type="domain" description="GHMP kinase N-terminal" evidence="13">
    <location>
        <begin position="94"/>
        <end position="182"/>
    </location>
</feature>